<evidence type="ECO:0000313" key="3">
    <source>
        <dbReference type="Proteomes" id="UP001488838"/>
    </source>
</evidence>
<feature type="compositionally biased region" description="Polar residues" evidence="1">
    <location>
        <begin position="1"/>
        <end position="15"/>
    </location>
</feature>
<dbReference type="EMBL" id="JBBHLL010000126">
    <property type="protein sequence ID" value="KAK7814088.1"/>
    <property type="molecule type" value="Genomic_DNA"/>
</dbReference>
<feature type="non-terminal residue" evidence="2">
    <location>
        <position position="1"/>
    </location>
</feature>
<name>A0AAW0II55_MYOGA</name>
<feature type="region of interest" description="Disordered" evidence="1">
    <location>
        <begin position="1"/>
        <end position="40"/>
    </location>
</feature>
<evidence type="ECO:0000256" key="1">
    <source>
        <dbReference type="SAM" id="MobiDB-lite"/>
    </source>
</evidence>
<organism evidence="2 3">
    <name type="scientific">Myodes glareolus</name>
    <name type="common">Bank vole</name>
    <name type="synonym">Clethrionomys glareolus</name>
    <dbReference type="NCBI Taxonomy" id="447135"/>
    <lineage>
        <taxon>Eukaryota</taxon>
        <taxon>Metazoa</taxon>
        <taxon>Chordata</taxon>
        <taxon>Craniata</taxon>
        <taxon>Vertebrata</taxon>
        <taxon>Euteleostomi</taxon>
        <taxon>Mammalia</taxon>
        <taxon>Eutheria</taxon>
        <taxon>Euarchontoglires</taxon>
        <taxon>Glires</taxon>
        <taxon>Rodentia</taxon>
        <taxon>Myomorpha</taxon>
        <taxon>Muroidea</taxon>
        <taxon>Cricetidae</taxon>
        <taxon>Arvicolinae</taxon>
        <taxon>Myodes</taxon>
    </lineage>
</organism>
<proteinExistence type="predicted"/>
<dbReference type="AlphaFoldDB" id="A0AAW0II55"/>
<feature type="compositionally biased region" description="Polar residues" evidence="1">
    <location>
        <begin position="22"/>
        <end position="33"/>
    </location>
</feature>
<reference evidence="2 3" key="1">
    <citation type="journal article" date="2023" name="bioRxiv">
        <title>Conserved and derived expression patterns and positive selection on dental genes reveal complex evolutionary context of ever-growing rodent molars.</title>
        <authorList>
            <person name="Calamari Z.T."/>
            <person name="Song A."/>
            <person name="Cohen E."/>
            <person name="Akter M."/>
            <person name="Roy R.D."/>
            <person name="Hallikas O."/>
            <person name="Christensen M.M."/>
            <person name="Li P."/>
            <person name="Marangoni P."/>
            <person name="Jernvall J."/>
            <person name="Klein O.D."/>
        </authorList>
    </citation>
    <scope>NUCLEOTIDE SEQUENCE [LARGE SCALE GENOMIC DNA]</scope>
    <source>
        <strain evidence="2">V071</strain>
    </source>
</reference>
<protein>
    <submittedName>
        <fullName evidence="2">Uncharacterized protein</fullName>
    </submittedName>
</protein>
<evidence type="ECO:0000313" key="2">
    <source>
        <dbReference type="EMBL" id="KAK7814088.1"/>
    </source>
</evidence>
<gene>
    <name evidence="2" type="ORF">U0070_020947</name>
</gene>
<sequence>AKAQSPVQAGPQQTGKRVPQLSPDSPCSQPQDKTNPRRFCDDVTRTHSKKKPFTGPSKTKVLSVLTGSHHGLLLIGSGPCDTVHFLSTV</sequence>
<comment type="caution">
    <text evidence="2">The sequence shown here is derived from an EMBL/GenBank/DDBJ whole genome shotgun (WGS) entry which is preliminary data.</text>
</comment>
<accession>A0AAW0II55</accession>
<dbReference type="Proteomes" id="UP001488838">
    <property type="component" value="Unassembled WGS sequence"/>
</dbReference>
<keyword evidence="3" id="KW-1185">Reference proteome</keyword>